<proteinExistence type="predicted"/>
<dbReference type="InterPro" id="IPR023213">
    <property type="entry name" value="CAT-like_dom_sf"/>
</dbReference>
<protein>
    <submittedName>
        <fullName evidence="2">Condensation domain-containing protein</fullName>
    </submittedName>
</protein>
<keyword evidence="3" id="KW-1185">Reference proteome</keyword>
<organism evidence="2 3">
    <name type="scientific">Williamsia marianensis</name>
    <dbReference type="NCBI Taxonomy" id="85044"/>
    <lineage>
        <taxon>Bacteria</taxon>
        <taxon>Bacillati</taxon>
        <taxon>Actinomycetota</taxon>
        <taxon>Actinomycetes</taxon>
        <taxon>Mycobacteriales</taxon>
        <taxon>Nocardiaceae</taxon>
        <taxon>Williamsia</taxon>
    </lineage>
</organism>
<dbReference type="SUPFAM" id="SSF52777">
    <property type="entry name" value="CoA-dependent acyltransferases"/>
    <property type="match status" value="2"/>
</dbReference>
<evidence type="ECO:0000259" key="1">
    <source>
        <dbReference type="Pfam" id="PF00668"/>
    </source>
</evidence>
<reference evidence="2 3" key="1">
    <citation type="submission" date="2023-10" db="EMBL/GenBank/DDBJ databases">
        <title>Development of a sustainable strategy for remediation of hydrocarbon-contaminated territories based on the waste exchange concept.</title>
        <authorList>
            <person name="Krivoruchko A."/>
        </authorList>
    </citation>
    <scope>NUCLEOTIDE SEQUENCE [LARGE SCALE GENOMIC DNA]</scope>
    <source>
        <strain evidence="2 3">IEGM 1236</strain>
    </source>
</reference>
<dbReference type="Gene3D" id="3.30.559.10">
    <property type="entry name" value="Chloramphenicol acetyltransferase-like domain"/>
    <property type="match status" value="1"/>
</dbReference>
<dbReference type="PANTHER" id="PTHR45527">
    <property type="entry name" value="NONRIBOSOMAL PEPTIDE SYNTHETASE"/>
    <property type="match status" value="1"/>
</dbReference>
<accession>A0ABU4ES23</accession>
<name>A0ABU4ES23_WILMA</name>
<dbReference type="Pfam" id="PF00668">
    <property type="entry name" value="Condensation"/>
    <property type="match status" value="1"/>
</dbReference>
<evidence type="ECO:0000313" key="3">
    <source>
        <dbReference type="Proteomes" id="UP001185792"/>
    </source>
</evidence>
<gene>
    <name evidence="2" type="ORF">R4198_09990</name>
</gene>
<dbReference type="Gene3D" id="3.30.559.30">
    <property type="entry name" value="Nonribosomal peptide synthetase, condensation domain"/>
    <property type="match status" value="1"/>
</dbReference>
<dbReference type="InterPro" id="IPR001242">
    <property type="entry name" value="Condensation_dom"/>
</dbReference>
<feature type="domain" description="Condensation" evidence="1">
    <location>
        <begin position="52"/>
        <end position="360"/>
    </location>
</feature>
<dbReference type="RefSeq" id="WP_317712998.1">
    <property type="nucleotide sequence ID" value="NZ_JAWLUM010000002.1"/>
</dbReference>
<dbReference type="EMBL" id="JAWLUM010000002">
    <property type="protein sequence ID" value="MDV7134028.1"/>
    <property type="molecule type" value="Genomic_DNA"/>
</dbReference>
<sequence>MHVTTIDRYSPDPGVLLRWSVDSSADRVVASAVPPSFNQTFHLAGAEDGTIWLAAAFDVDGRIDTKALERAYRLLIARHGTLHSGFVRTDGGIARELHDASHITLVARTGIETTSSADLRDLLWNSLNDACHPFGFPAYLLAAIDRADRSTVFCGFDHSHVDAYSMSIIVGDLHQLYHAAKAEPGGFIADEMPMAGNFVDYCAAESDAAPIGRSDPRMRAWLTFFDEHENTAPSFPLDLGLLPGEKAPQAVDLRHLLGPEATDRFDSRCRSAGASTFAGVLSAMAQTVRGLGGGPQMSMLFPVHTRRSEPWQNAVGWFTTNAPLEVVAAENFDETVARTGPALRAAVKLGEVPVPQVLEATGGIHRRRDDIFMVSYVDYRRLPGSGTHEEIGATHISNVTTADDVQFWISRTDRGLALRTRYPDTETAVSVMGTFLDELGRRLATEW</sequence>
<comment type="caution">
    <text evidence="2">The sequence shown here is derived from an EMBL/GenBank/DDBJ whole genome shotgun (WGS) entry which is preliminary data.</text>
</comment>
<dbReference type="Proteomes" id="UP001185792">
    <property type="component" value="Unassembled WGS sequence"/>
</dbReference>
<dbReference type="PANTHER" id="PTHR45527:SF1">
    <property type="entry name" value="FATTY ACID SYNTHASE"/>
    <property type="match status" value="1"/>
</dbReference>
<evidence type="ECO:0000313" key="2">
    <source>
        <dbReference type="EMBL" id="MDV7134028.1"/>
    </source>
</evidence>